<dbReference type="InterPro" id="IPR035919">
    <property type="entry name" value="EAL_sf"/>
</dbReference>
<gene>
    <name evidence="4" type="ORF">GA0061070_101273</name>
</gene>
<feature type="domain" description="EAL" evidence="3">
    <location>
        <begin position="144"/>
        <end position="397"/>
    </location>
</feature>
<dbReference type="OrthoDB" id="6597954at2"/>
<evidence type="ECO:0000259" key="3">
    <source>
        <dbReference type="PROSITE" id="PS50883"/>
    </source>
</evidence>
<protein>
    <submittedName>
        <fullName evidence="4">EAL domain, c-di-GMP-specific phosphodiesterase class I (Or its enzymatically inactive variant)</fullName>
    </submittedName>
</protein>
<dbReference type="PANTHER" id="PTHR33121">
    <property type="entry name" value="CYCLIC DI-GMP PHOSPHODIESTERASE PDEF"/>
    <property type="match status" value="1"/>
</dbReference>
<dbReference type="GO" id="GO:0000160">
    <property type="term" value="P:phosphorelay signal transduction system"/>
    <property type="evidence" value="ECO:0007669"/>
    <property type="project" value="InterPro"/>
</dbReference>
<dbReference type="InterPro" id="IPR050706">
    <property type="entry name" value="Cyclic-di-GMP_PDE-like"/>
</dbReference>
<dbReference type="PANTHER" id="PTHR33121:SF70">
    <property type="entry name" value="SIGNALING PROTEIN YKOW"/>
    <property type="match status" value="1"/>
</dbReference>
<feature type="domain" description="Response regulatory" evidence="2">
    <location>
        <begin position="6"/>
        <end position="126"/>
    </location>
</feature>
<organism evidence="4 5">
    <name type="scientific">Kosakonia oryziphila</name>
    <dbReference type="NCBI Taxonomy" id="1005667"/>
    <lineage>
        <taxon>Bacteria</taxon>
        <taxon>Pseudomonadati</taxon>
        <taxon>Pseudomonadota</taxon>
        <taxon>Gammaproteobacteria</taxon>
        <taxon>Enterobacterales</taxon>
        <taxon>Enterobacteriaceae</taxon>
        <taxon>Kosakonia</taxon>
    </lineage>
</organism>
<dbReference type="CDD" id="cd01948">
    <property type="entry name" value="EAL"/>
    <property type="match status" value="1"/>
</dbReference>
<dbReference type="Gene3D" id="3.20.20.450">
    <property type="entry name" value="EAL domain"/>
    <property type="match status" value="1"/>
</dbReference>
<evidence type="ECO:0000259" key="2">
    <source>
        <dbReference type="PROSITE" id="PS50110"/>
    </source>
</evidence>
<keyword evidence="1" id="KW-0597">Phosphoprotein</keyword>
<dbReference type="GO" id="GO:0071111">
    <property type="term" value="F:cyclic-guanylate-specific phosphodiesterase activity"/>
    <property type="evidence" value="ECO:0007669"/>
    <property type="project" value="InterPro"/>
</dbReference>
<dbReference type="InterPro" id="IPR001789">
    <property type="entry name" value="Sig_transdc_resp-reg_receiver"/>
</dbReference>
<proteinExistence type="predicted"/>
<reference evidence="5" key="1">
    <citation type="submission" date="2016-08" db="EMBL/GenBank/DDBJ databases">
        <authorList>
            <person name="Varghese N."/>
            <person name="Submissions Spin"/>
        </authorList>
    </citation>
    <scope>NUCLEOTIDE SEQUENCE [LARGE SCALE GENOMIC DNA]</scope>
    <source>
        <strain evidence="5">REICA_142</strain>
    </source>
</reference>
<dbReference type="PROSITE" id="PS50110">
    <property type="entry name" value="RESPONSE_REGULATORY"/>
    <property type="match status" value="1"/>
</dbReference>
<dbReference type="Proteomes" id="UP000198515">
    <property type="component" value="Unassembled WGS sequence"/>
</dbReference>
<evidence type="ECO:0000313" key="5">
    <source>
        <dbReference type="Proteomes" id="UP000198515"/>
    </source>
</evidence>
<keyword evidence="5" id="KW-1185">Reference proteome</keyword>
<dbReference type="SMART" id="SM00448">
    <property type="entry name" value="REC"/>
    <property type="match status" value="1"/>
</dbReference>
<sequence>MQSNFKVLIMDEHSQDIMKLYTMLHATGLFDIRIASSATGTINLLENNHFHLAIIDISMPYMDGLQFIREITKRQMNTMLVLTSTHSRGLMNSISLVAKEHGLAVIGTLKKPYDDEALKRLTLQICSRKVGIPPRRHIYENPYHVFDQNMVENSLKEGSIKAWFQPKIELNSGKIIGAEALARWEHSEYGFMLAGSFLDAIRLYKLQKKLLFKILNDALDAHTYWQHNGYCVPVSVNLPVPLFDDDQLPEELFQQVIAREVDPANICFELLEDEAISQPLNYYMGISNLRLKGFGLAQDDFGRGYNSMYNLISSPFTEVKIDKAFINGFAGDDVRETALIASVQLGKQLGLTVTVEGVETMRDLQFMRCIGCDCAQGFLISSAVSAEDFGELLSSKTSEMYFHSSSTF</sequence>
<dbReference type="AlphaFoldDB" id="A0A1C4CR99"/>
<dbReference type="Pfam" id="PF00563">
    <property type="entry name" value="EAL"/>
    <property type="match status" value="1"/>
</dbReference>
<accession>A0A1C4CR99</accession>
<dbReference type="SMART" id="SM00052">
    <property type="entry name" value="EAL"/>
    <property type="match status" value="1"/>
</dbReference>
<name>A0A1C4CR99_9ENTR</name>
<dbReference type="EMBL" id="FMBC01000012">
    <property type="protein sequence ID" value="SCC21655.1"/>
    <property type="molecule type" value="Genomic_DNA"/>
</dbReference>
<dbReference type="Gene3D" id="3.40.50.2300">
    <property type="match status" value="1"/>
</dbReference>
<evidence type="ECO:0000313" key="4">
    <source>
        <dbReference type="EMBL" id="SCC21655.1"/>
    </source>
</evidence>
<feature type="modified residue" description="4-aspartylphosphate" evidence="1">
    <location>
        <position position="56"/>
    </location>
</feature>
<dbReference type="InterPro" id="IPR001633">
    <property type="entry name" value="EAL_dom"/>
</dbReference>
<dbReference type="Pfam" id="PF00072">
    <property type="entry name" value="Response_reg"/>
    <property type="match status" value="1"/>
</dbReference>
<dbReference type="RefSeq" id="WP_090135121.1">
    <property type="nucleotide sequence ID" value="NZ_FMBC01000012.1"/>
</dbReference>
<evidence type="ECO:0000256" key="1">
    <source>
        <dbReference type="PROSITE-ProRule" id="PRU00169"/>
    </source>
</evidence>
<dbReference type="SUPFAM" id="SSF141868">
    <property type="entry name" value="EAL domain-like"/>
    <property type="match status" value="1"/>
</dbReference>
<dbReference type="PROSITE" id="PS50883">
    <property type="entry name" value="EAL"/>
    <property type="match status" value="1"/>
</dbReference>
<dbReference type="InterPro" id="IPR011006">
    <property type="entry name" value="CheY-like_superfamily"/>
</dbReference>
<dbReference type="SUPFAM" id="SSF52172">
    <property type="entry name" value="CheY-like"/>
    <property type="match status" value="1"/>
</dbReference>